<dbReference type="GO" id="GO:0000287">
    <property type="term" value="F:magnesium ion binding"/>
    <property type="evidence" value="ECO:0007669"/>
    <property type="project" value="InterPro"/>
</dbReference>
<dbReference type="GO" id="GO:0000949">
    <property type="term" value="P:aromatic amino acid family catabolic process to alcohol via Ehrlich pathway"/>
    <property type="evidence" value="ECO:0007669"/>
    <property type="project" value="TreeGrafter"/>
</dbReference>
<dbReference type="Pfam" id="PF02775">
    <property type="entry name" value="TPP_enzyme_C"/>
    <property type="match status" value="1"/>
</dbReference>
<evidence type="ECO:0000256" key="4">
    <source>
        <dbReference type="ARBA" id="ARBA00022723"/>
    </source>
</evidence>
<evidence type="ECO:0000259" key="12">
    <source>
        <dbReference type="Pfam" id="PF02775"/>
    </source>
</evidence>
<dbReference type="EMBL" id="QQAH01000017">
    <property type="protein sequence ID" value="RDD80389.1"/>
    <property type="molecule type" value="Genomic_DNA"/>
</dbReference>
<dbReference type="InterPro" id="IPR029035">
    <property type="entry name" value="DHS-like_NAD/FAD-binding_dom"/>
</dbReference>
<sequence>MTNILSKRALIASAPPVATDFTVADYLLTRLKQLNVTDVFQIPGDYVKQFTQALEHFDGVNTIGAINELDAAYAADAYARSRGLAAVSLQFGVSAYSALNAVAGAWVERSPIVVISATPGADMRDITDMYDVLFHHSTGDLDSDRKIYENVTVKAITLSTNVGAAEQIDELLVDAITNQRPVYIACYKEVWGQPCPRPSNTPLKPRVIHSPELALNNAVNQAWTKITLAKQPLILAGVEILRFGLSDLLQQIIDASGFLYTTTTLGKAVLDEQGDKFIGTYSDAASIQSVRDIVEASDCVLTLGAIITDDYLVLIETKYADMVLADTTGVRAGYFKYGDVTLHDFMKALLAKFKASKSGYPIKAKAPPQPQYPEPWASNSDPVYDAQPQVITYNRFFAQTMKFLQDENLLKEIVMTYGVSSAMYVASNCYGLSRGSFISSAAWQCIGFETGAAAGAQLGSGKRAWTVAGDGGFMMVCQSLSTLARNQLNAVIFVMSNEVYAIEQVYVDMTAFEPGPTHTFDTFDILPKWDYLALAKAFGAEGIRVETVDGLKAALPRIAGIKNKPVLVEVVIPQKDLPGQMYRLGSE</sequence>
<dbReference type="InterPro" id="IPR012001">
    <property type="entry name" value="Thiamin_PyroP_enz_TPP-bd_dom"/>
</dbReference>
<dbReference type="GO" id="GO:0030976">
    <property type="term" value="F:thiamine pyrophosphate binding"/>
    <property type="evidence" value="ECO:0007669"/>
    <property type="project" value="InterPro"/>
</dbReference>
<evidence type="ECO:0000259" key="13">
    <source>
        <dbReference type="Pfam" id="PF02776"/>
    </source>
</evidence>
<evidence type="ECO:0000313" key="15">
    <source>
        <dbReference type="Proteomes" id="UP000253782"/>
    </source>
</evidence>
<feature type="binding site" evidence="9">
    <location>
        <position position="497"/>
    </location>
    <ligand>
        <name>Mg(2+)</name>
        <dbReference type="ChEBI" id="CHEBI:18420"/>
    </ligand>
</feature>
<dbReference type="Proteomes" id="UP000253782">
    <property type="component" value="Unassembled WGS sequence"/>
</dbReference>
<feature type="domain" description="Thiamine pyrophosphate enzyme TPP-binding" evidence="12">
    <location>
        <begin position="425"/>
        <end position="570"/>
    </location>
</feature>
<dbReference type="Gene3D" id="3.40.50.970">
    <property type="match status" value="2"/>
</dbReference>
<feature type="binding site" evidence="9">
    <location>
        <position position="470"/>
    </location>
    <ligand>
        <name>Mg(2+)</name>
        <dbReference type="ChEBI" id="CHEBI:18420"/>
    </ligand>
</feature>
<comment type="similarity">
    <text evidence="3 10">Belongs to the TPP enzyme family.</text>
</comment>
<dbReference type="AlphaFoldDB" id="A0A369UPY1"/>
<dbReference type="OrthoDB" id="9785953at2"/>
<dbReference type="PIRSF" id="PIRSF036565">
    <property type="entry name" value="Pyruvt_ip_decrb"/>
    <property type="match status" value="1"/>
</dbReference>
<keyword evidence="4 9" id="KW-0479">Metal-binding</keyword>
<dbReference type="RefSeq" id="WP_114846833.1">
    <property type="nucleotide sequence ID" value="NZ_JBHSPE010000021.1"/>
</dbReference>
<dbReference type="InterPro" id="IPR029061">
    <property type="entry name" value="THDP-binding"/>
</dbReference>
<comment type="caution">
    <text evidence="14">The sequence shown here is derived from an EMBL/GenBank/DDBJ whole genome shotgun (WGS) entry which is preliminary data.</text>
</comment>
<accession>A0A369UPY1</accession>
<evidence type="ECO:0000256" key="9">
    <source>
        <dbReference type="PIRSR" id="PIRSR036565-2"/>
    </source>
</evidence>
<keyword evidence="8" id="KW-0456">Lyase</keyword>
<feature type="domain" description="Thiamine pyrophosphate enzyme central" evidence="11">
    <location>
        <begin position="219"/>
        <end position="309"/>
    </location>
</feature>
<dbReference type="InterPro" id="IPR012110">
    <property type="entry name" value="PDC/IPDC-like"/>
</dbReference>
<dbReference type="Gene3D" id="3.40.50.1220">
    <property type="entry name" value="TPP-binding domain"/>
    <property type="match status" value="1"/>
</dbReference>
<evidence type="ECO:0000256" key="1">
    <source>
        <dbReference type="ARBA" id="ARBA00001920"/>
    </source>
</evidence>
<organism evidence="14 15">
    <name type="scientific">Dyella tabacisoli</name>
    <dbReference type="NCBI Taxonomy" id="2282381"/>
    <lineage>
        <taxon>Bacteria</taxon>
        <taxon>Pseudomonadati</taxon>
        <taxon>Pseudomonadota</taxon>
        <taxon>Gammaproteobacteria</taxon>
        <taxon>Lysobacterales</taxon>
        <taxon>Rhodanobacteraceae</taxon>
        <taxon>Dyella</taxon>
    </lineage>
</organism>
<comment type="cofactor">
    <cofactor evidence="2">
        <name>thiamine diphosphate</name>
        <dbReference type="ChEBI" id="CHEBI:58937"/>
    </cofactor>
</comment>
<dbReference type="Pfam" id="PF02776">
    <property type="entry name" value="TPP_enzyme_N"/>
    <property type="match status" value="1"/>
</dbReference>
<dbReference type="SUPFAM" id="SSF52467">
    <property type="entry name" value="DHS-like NAD/FAD-binding domain"/>
    <property type="match status" value="1"/>
</dbReference>
<evidence type="ECO:0000256" key="6">
    <source>
        <dbReference type="ARBA" id="ARBA00022842"/>
    </source>
</evidence>
<evidence type="ECO:0000256" key="2">
    <source>
        <dbReference type="ARBA" id="ARBA00001964"/>
    </source>
</evidence>
<dbReference type="Pfam" id="PF00205">
    <property type="entry name" value="TPP_enzyme_M"/>
    <property type="match status" value="1"/>
</dbReference>
<evidence type="ECO:0000256" key="8">
    <source>
        <dbReference type="ARBA" id="ARBA00023239"/>
    </source>
</evidence>
<keyword evidence="5" id="KW-0210">Decarboxylase</keyword>
<evidence type="ECO:0000256" key="7">
    <source>
        <dbReference type="ARBA" id="ARBA00023052"/>
    </source>
</evidence>
<dbReference type="InterPro" id="IPR011766">
    <property type="entry name" value="TPP_enzyme_TPP-bd"/>
</dbReference>
<gene>
    <name evidence="14" type="ORF">DVJ77_17290</name>
</gene>
<evidence type="ECO:0000259" key="11">
    <source>
        <dbReference type="Pfam" id="PF00205"/>
    </source>
</evidence>
<dbReference type="SUPFAM" id="SSF52518">
    <property type="entry name" value="Thiamin diphosphate-binding fold (THDP-binding)"/>
    <property type="match status" value="2"/>
</dbReference>
<dbReference type="PANTHER" id="PTHR43452">
    <property type="entry name" value="PYRUVATE DECARBOXYLASE"/>
    <property type="match status" value="1"/>
</dbReference>
<evidence type="ECO:0000256" key="5">
    <source>
        <dbReference type="ARBA" id="ARBA00022793"/>
    </source>
</evidence>
<evidence type="ECO:0000256" key="3">
    <source>
        <dbReference type="ARBA" id="ARBA00007812"/>
    </source>
</evidence>
<dbReference type="PANTHER" id="PTHR43452:SF30">
    <property type="entry name" value="PYRUVATE DECARBOXYLASE ISOZYME 1-RELATED"/>
    <property type="match status" value="1"/>
</dbReference>
<feature type="domain" description="Thiamine pyrophosphate enzyme N-terminal TPP-binding" evidence="13">
    <location>
        <begin position="22"/>
        <end position="125"/>
    </location>
</feature>
<evidence type="ECO:0000313" key="14">
    <source>
        <dbReference type="EMBL" id="RDD80389.1"/>
    </source>
</evidence>
<proteinExistence type="inferred from homology"/>
<dbReference type="GO" id="GO:0005829">
    <property type="term" value="C:cytosol"/>
    <property type="evidence" value="ECO:0007669"/>
    <property type="project" value="TreeGrafter"/>
</dbReference>
<keyword evidence="15" id="KW-1185">Reference proteome</keyword>
<reference evidence="14 15" key="1">
    <citation type="submission" date="2018-07" db="EMBL/GenBank/DDBJ databases">
        <title>Dyella tabacisoli L4-6T, whole genome shotgun sequence.</title>
        <authorList>
            <person name="Zhou X.-K."/>
            <person name="Li W.-J."/>
            <person name="Duan Y.-Q."/>
        </authorList>
    </citation>
    <scope>NUCLEOTIDE SEQUENCE [LARGE SCALE GENOMIC DNA]</scope>
    <source>
        <strain evidence="14 15">L4-6</strain>
    </source>
</reference>
<dbReference type="InterPro" id="IPR012000">
    <property type="entry name" value="Thiamin_PyroP_enz_cen_dom"/>
</dbReference>
<dbReference type="GO" id="GO:0004737">
    <property type="term" value="F:pyruvate decarboxylase activity"/>
    <property type="evidence" value="ECO:0007669"/>
    <property type="project" value="TreeGrafter"/>
</dbReference>
<comment type="cofactor">
    <cofactor evidence="1">
        <name>a metal cation</name>
        <dbReference type="ChEBI" id="CHEBI:25213"/>
    </cofactor>
</comment>
<protein>
    <submittedName>
        <fullName evidence="14">Alpha-keto acid decarboxylase family protein</fullName>
    </submittedName>
</protein>
<keyword evidence="6 9" id="KW-0460">Magnesium</keyword>
<evidence type="ECO:0000256" key="10">
    <source>
        <dbReference type="RuleBase" id="RU362132"/>
    </source>
</evidence>
<keyword evidence="7 10" id="KW-0786">Thiamine pyrophosphate</keyword>
<name>A0A369UPY1_9GAMM</name>
<comment type="cofactor">
    <cofactor evidence="9">
        <name>Mg(2+)</name>
        <dbReference type="ChEBI" id="CHEBI:18420"/>
    </cofactor>
    <text evidence="9">Binds 1 Mg(2+) per subunit.</text>
</comment>